<feature type="domain" description="HTH lysR-type" evidence="5">
    <location>
        <begin position="4"/>
        <end position="61"/>
    </location>
</feature>
<name>A0A2P7B075_9HYPH</name>
<dbReference type="FunFam" id="1.10.10.10:FF:000038">
    <property type="entry name" value="Glycine cleavage system transcriptional activator"/>
    <property type="match status" value="1"/>
</dbReference>
<dbReference type="CDD" id="cd08432">
    <property type="entry name" value="PBP2_GcdR_TrpI_HvrB_AmpR_like"/>
    <property type="match status" value="1"/>
</dbReference>
<dbReference type="InterPro" id="IPR000847">
    <property type="entry name" value="LysR_HTH_N"/>
</dbReference>
<keyword evidence="4" id="KW-0804">Transcription</keyword>
<keyword evidence="7" id="KW-1185">Reference proteome</keyword>
<gene>
    <name evidence="6" type="ORF">CU100_03720</name>
</gene>
<dbReference type="InterPro" id="IPR036390">
    <property type="entry name" value="WH_DNA-bd_sf"/>
</dbReference>
<dbReference type="Proteomes" id="UP000241158">
    <property type="component" value="Unassembled WGS sequence"/>
</dbReference>
<protein>
    <submittedName>
        <fullName evidence="6">LysR family transcriptional regulator</fullName>
    </submittedName>
</protein>
<dbReference type="SUPFAM" id="SSF53850">
    <property type="entry name" value="Periplasmic binding protein-like II"/>
    <property type="match status" value="1"/>
</dbReference>
<dbReference type="GO" id="GO:0006351">
    <property type="term" value="P:DNA-templated transcription"/>
    <property type="evidence" value="ECO:0007669"/>
    <property type="project" value="TreeGrafter"/>
</dbReference>
<dbReference type="PANTHER" id="PTHR30537:SF26">
    <property type="entry name" value="GLYCINE CLEAVAGE SYSTEM TRANSCRIPTIONAL ACTIVATOR"/>
    <property type="match status" value="1"/>
</dbReference>
<organism evidence="6 7">
    <name type="scientific">Phyllobacterium endophyticum</name>
    <dbReference type="NCBI Taxonomy" id="1149773"/>
    <lineage>
        <taxon>Bacteria</taxon>
        <taxon>Pseudomonadati</taxon>
        <taxon>Pseudomonadota</taxon>
        <taxon>Alphaproteobacteria</taxon>
        <taxon>Hyphomicrobiales</taxon>
        <taxon>Phyllobacteriaceae</taxon>
        <taxon>Phyllobacterium</taxon>
    </lineage>
</organism>
<dbReference type="RefSeq" id="WP_106715179.1">
    <property type="nucleotide sequence ID" value="NZ_JACHXT010000002.1"/>
</dbReference>
<evidence type="ECO:0000313" key="6">
    <source>
        <dbReference type="EMBL" id="PSH59875.1"/>
    </source>
</evidence>
<dbReference type="AlphaFoldDB" id="A0A2P7B075"/>
<reference evidence="7" key="1">
    <citation type="submission" date="2017-11" db="EMBL/GenBank/DDBJ databases">
        <authorList>
            <person name="Kuznetsova I."/>
            <person name="Sazanova A."/>
            <person name="Chirak E."/>
            <person name="Safronova V."/>
            <person name="Willems A."/>
        </authorList>
    </citation>
    <scope>NUCLEOTIDE SEQUENCE [LARGE SCALE GENOMIC DNA]</scope>
    <source>
        <strain evidence="7">PEPV15</strain>
    </source>
</reference>
<evidence type="ECO:0000256" key="1">
    <source>
        <dbReference type="ARBA" id="ARBA00009437"/>
    </source>
</evidence>
<dbReference type="Gene3D" id="3.40.190.10">
    <property type="entry name" value="Periplasmic binding protein-like II"/>
    <property type="match status" value="2"/>
</dbReference>
<dbReference type="Pfam" id="PF00126">
    <property type="entry name" value="HTH_1"/>
    <property type="match status" value="1"/>
</dbReference>
<dbReference type="PROSITE" id="PS50931">
    <property type="entry name" value="HTH_LYSR"/>
    <property type="match status" value="1"/>
</dbReference>
<dbReference type="Gene3D" id="1.10.10.10">
    <property type="entry name" value="Winged helix-like DNA-binding domain superfamily/Winged helix DNA-binding domain"/>
    <property type="match status" value="1"/>
</dbReference>
<dbReference type="PANTHER" id="PTHR30537">
    <property type="entry name" value="HTH-TYPE TRANSCRIPTIONAL REGULATOR"/>
    <property type="match status" value="1"/>
</dbReference>
<evidence type="ECO:0000256" key="2">
    <source>
        <dbReference type="ARBA" id="ARBA00023015"/>
    </source>
</evidence>
<evidence type="ECO:0000259" key="5">
    <source>
        <dbReference type="PROSITE" id="PS50931"/>
    </source>
</evidence>
<dbReference type="GO" id="GO:0043565">
    <property type="term" value="F:sequence-specific DNA binding"/>
    <property type="evidence" value="ECO:0007669"/>
    <property type="project" value="TreeGrafter"/>
</dbReference>
<comment type="caution">
    <text evidence="6">The sequence shown here is derived from an EMBL/GenBank/DDBJ whole genome shotgun (WGS) entry which is preliminary data.</text>
</comment>
<proteinExistence type="inferred from homology"/>
<dbReference type="InterPro" id="IPR005119">
    <property type="entry name" value="LysR_subst-bd"/>
</dbReference>
<dbReference type="PRINTS" id="PR00039">
    <property type="entry name" value="HTHLYSR"/>
</dbReference>
<sequence>MNLPPLAAIRVFEAAARHGSFTNAAEELGMTQAAVSYQIKLLEERIGAPLFLRRPRQVTLTEVGARLSPAISEAFDLMRAAIAATRESADGILTITTIPTFAANWLVPRLGSFQLAHPSLAVRLQASRDIVDFARQDADVGIRSGAGRWPGVVAHKIFGADFAPMLSPELAASIGGVKTPADLLKLPIVDPGDPWWKVWFRTAGVSGPGLRGDPRSRFGDQHLEGKAVIAGQGVGILTPVFYEAELRSGQLIQPFDIVGNDNHFYWLVYPEARRNLPKVKAFRDWLLGQLEQKDSGRSPKAPPAATA</sequence>
<evidence type="ECO:0000313" key="7">
    <source>
        <dbReference type="Proteomes" id="UP000241158"/>
    </source>
</evidence>
<keyword evidence="2" id="KW-0805">Transcription regulation</keyword>
<comment type="similarity">
    <text evidence="1">Belongs to the LysR transcriptional regulatory family.</text>
</comment>
<keyword evidence="3" id="KW-0238">DNA-binding</keyword>
<dbReference type="SUPFAM" id="SSF46785">
    <property type="entry name" value="Winged helix' DNA-binding domain"/>
    <property type="match status" value="1"/>
</dbReference>
<accession>A0A2P7B075</accession>
<dbReference type="GO" id="GO:0003700">
    <property type="term" value="F:DNA-binding transcription factor activity"/>
    <property type="evidence" value="ECO:0007669"/>
    <property type="project" value="InterPro"/>
</dbReference>
<dbReference type="OrthoDB" id="9807765at2"/>
<evidence type="ECO:0000256" key="3">
    <source>
        <dbReference type="ARBA" id="ARBA00023125"/>
    </source>
</evidence>
<dbReference type="Pfam" id="PF03466">
    <property type="entry name" value="LysR_substrate"/>
    <property type="match status" value="1"/>
</dbReference>
<dbReference type="InterPro" id="IPR058163">
    <property type="entry name" value="LysR-type_TF_proteobact-type"/>
</dbReference>
<dbReference type="InterPro" id="IPR036388">
    <property type="entry name" value="WH-like_DNA-bd_sf"/>
</dbReference>
<evidence type="ECO:0000256" key="4">
    <source>
        <dbReference type="ARBA" id="ARBA00023163"/>
    </source>
</evidence>
<dbReference type="EMBL" id="PGGN01000001">
    <property type="protein sequence ID" value="PSH59875.1"/>
    <property type="molecule type" value="Genomic_DNA"/>
</dbReference>